<reference evidence="1 2" key="1">
    <citation type="submission" date="2014-02" db="EMBL/GenBank/DDBJ databases">
        <authorList>
            <person name="Sibley D."/>
            <person name="Venepally P."/>
            <person name="Karamycheva S."/>
            <person name="Hadjithomas M."/>
            <person name="Khan A."/>
            <person name="Brunk B."/>
            <person name="Roos D."/>
            <person name="Caler E."/>
            <person name="Lorenzi H."/>
        </authorList>
    </citation>
    <scope>NUCLEOTIDE SEQUENCE [LARGE SCALE GENOMIC DNA]</scope>
    <source>
        <strain evidence="1 2">GAB2-2007-GAL-DOM2</strain>
    </source>
</reference>
<evidence type="ECO:0000313" key="1">
    <source>
        <dbReference type="EMBL" id="KFG33246.1"/>
    </source>
</evidence>
<organism evidence="1 2">
    <name type="scientific">Toxoplasma gondii GAB2-2007-GAL-DOM2</name>
    <dbReference type="NCBI Taxonomy" id="1130820"/>
    <lineage>
        <taxon>Eukaryota</taxon>
        <taxon>Sar</taxon>
        <taxon>Alveolata</taxon>
        <taxon>Apicomplexa</taxon>
        <taxon>Conoidasida</taxon>
        <taxon>Coccidia</taxon>
        <taxon>Eucoccidiorida</taxon>
        <taxon>Eimeriorina</taxon>
        <taxon>Sarcocystidae</taxon>
        <taxon>Toxoplasma</taxon>
    </lineage>
</organism>
<dbReference type="VEuPathDB" id="ToxoDB:TGDOM2_305070"/>
<dbReference type="EMBL" id="AHZU02001349">
    <property type="protein sequence ID" value="KFG33246.1"/>
    <property type="molecule type" value="Genomic_DNA"/>
</dbReference>
<dbReference type="AlphaFoldDB" id="A0A086JM78"/>
<name>A0A086JM78_TOXGO</name>
<comment type="caution">
    <text evidence="1">The sequence shown here is derived from an EMBL/GenBank/DDBJ whole genome shotgun (WGS) entry which is preliminary data.</text>
</comment>
<sequence length="153" mass="16741">METSLSAASASPGRHFEQTLQGDLAAIQREYARLCRIEELPEGPPAGVKPRVEAQVGSVVESAGSVAFSLQFLQENGTIYVQVDSRGYTILNPEDLVAAAVPPNEPKLDLTTISSPFESFEQLLAGIRPHTFERFQMNLINDKLRAEMDKPIA</sequence>
<dbReference type="Proteomes" id="UP000028837">
    <property type="component" value="Unassembled WGS sequence"/>
</dbReference>
<proteinExistence type="predicted"/>
<protein>
    <submittedName>
        <fullName evidence="1">Uncharacterized protein</fullName>
    </submittedName>
</protein>
<evidence type="ECO:0000313" key="2">
    <source>
        <dbReference type="Proteomes" id="UP000028837"/>
    </source>
</evidence>
<accession>A0A086JM78</accession>
<gene>
    <name evidence="1" type="ORF">TGDOM2_305070</name>
</gene>
<dbReference type="OrthoDB" id="329845at2759"/>